<name>A0A2M4DB04_ANODA</name>
<accession>A0A2M4DB04</accession>
<organism evidence="1">
    <name type="scientific">Anopheles darlingi</name>
    <name type="common">Mosquito</name>
    <dbReference type="NCBI Taxonomy" id="43151"/>
    <lineage>
        <taxon>Eukaryota</taxon>
        <taxon>Metazoa</taxon>
        <taxon>Ecdysozoa</taxon>
        <taxon>Arthropoda</taxon>
        <taxon>Hexapoda</taxon>
        <taxon>Insecta</taxon>
        <taxon>Pterygota</taxon>
        <taxon>Neoptera</taxon>
        <taxon>Endopterygota</taxon>
        <taxon>Diptera</taxon>
        <taxon>Nematocera</taxon>
        <taxon>Culicoidea</taxon>
        <taxon>Culicidae</taxon>
        <taxon>Anophelinae</taxon>
        <taxon>Anopheles</taxon>
    </lineage>
</organism>
<proteinExistence type="predicted"/>
<evidence type="ECO:0000313" key="1">
    <source>
        <dbReference type="EMBL" id="MBW74762.1"/>
    </source>
</evidence>
<dbReference type="AlphaFoldDB" id="A0A2M4DB04"/>
<sequence>MEHLRRPWPKLSCTWIPSFLLHTLSGTRMYLPSLLLLVLGLVQQAFSCKWQRYSNVGYQGWRSDCNDTFQYSVPLL</sequence>
<reference evidence="1" key="1">
    <citation type="submission" date="2018-01" db="EMBL/GenBank/DDBJ databases">
        <title>An insight into the sialome of Amazonian anophelines.</title>
        <authorList>
            <person name="Ribeiro J.M."/>
            <person name="Scarpassa V."/>
            <person name="Calvo E."/>
        </authorList>
    </citation>
    <scope>NUCLEOTIDE SEQUENCE</scope>
</reference>
<protein>
    <submittedName>
        <fullName evidence="1">Uncharacterized protein</fullName>
    </submittedName>
</protein>
<dbReference type="EMBL" id="GGFL01010584">
    <property type="protein sequence ID" value="MBW74762.1"/>
    <property type="molecule type" value="Transcribed_RNA"/>
</dbReference>